<keyword evidence="2" id="KW-0472">Membrane</keyword>
<dbReference type="KEGG" id="smao:CAG99_06390"/>
<feature type="compositionally biased region" description="Acidic residues" evidence="1">
    <location>
        <begin position="345"/>
        <end position="355"/>
    </location>
</feature>
<dbReference type="Proteomes" id="UP000194218">
    <property type="component" value="Chromosome"/>
</dbReference>
<dbReference type="OrthoDB" id="4072247at2"/>
<feature type="compositionally biased region" description="Low complexity" evidence="1">
    <location>
        <begin position="402"/>
        <end position="420"/>
    </location>
</feature>
<keyword evidence="2" id="KW-1133">Transmembrane helix</keyword>
<proteinExistence type="predicted"/>
<dbReference type="RefSeq" id="WP_086158040.1">
    <property type="nucleotide sequence ID" value="NZ_CP021121.1"/>
</dbReference>
<sequence length="420" mass="44718">MRSTDPFEFIDRHRDTIFRVLGIIAVLLVVFLLVRHLAMRQGGWRAGWRRLRRELAITGHAFAAPVRAWLRHRRSLRVLVRGLRDPATWRDAERAVAAARDAGGRAYAALVDRDTVTVLIAGGDDVFPDDRRWWPAEDDPAGHWTVARDELPPVVPVPDQVHPVLVAVGEVGGRCAFVDLAAGPPMVSVEGDRRSAVALHQAVAAQLEVRLPEGLVVVAEGVHRDFPGSPVRAAHRAAREQRPTLGLSPVLVTAELPDPVPAELSEPPALFPELRLLLLGPGRGHLRTLLTDRHGQVSVLGTPLLAMGNALSRAVAAVLDRIPPVLPPAPPAGSTETPRAFVELDDEEEADEEETAGAPGATGAGWAAPTVVAPRPPAAELDDEAESEPARRPSGPAREPEAAPSGGTPAATGTTGSLPA</sequence>
<feature type="compositionally biased region" description="Low complexity" evidence="1">
    <location>
        <begin position="356"/>
        <end position="373"/>
    </location>
</feature>
<evidence type="ECO:0000256" key="2">
    <source>
        <dbReference type="SAM" id="Phobius"/>
    </source>
</evidence>
<gene>
    <name evidence="3" type="ORF">CAG99_06390</name>
</gene>
<keyword evidence="4" id="KW-1185">Reference proteome</keyword>
<keyword evidence="2" id="KW-0812">Transmembrane</keyword>
<accession>A0A1W7CUW6</accession>
<evidence type="ECO:0000313" key="4">
    <source>
        <dbReference type="Proteomes" id="UP000194218"/>
    </source>
</evidence>
<protein>
    <submittedName>
        <fullName evidence="3">Uncharacterized protein</fullName>
    </submittedName>
</protein>
<organism evidence="3 4">
    <name type="scientific">Streptomyces marincola</name>
    <dbReference type="NCBI Taxonomy" id="2878388"/>
    <lineage>
        <taxon>Bacteria</taxon>
        <taxon>Bacillati</taxon>
        <taxon>Actinomycetota</taxon>
        <taxon>Actinomycetes</taxon>
        <taxon>Kitasatosporales</taxon>
        <taxon>Streptomycetaceae</taxon>
        <taxon>Streptomyces</taxon>
    </lineage>
</organism>
<name>A0A1W7CUW6_9ACTN</name>
<dbReference type="EMBL" id="CP021121">
    <property type="protein sequence ID" value="ARQ68532.1"/>
    <property type="molecule type" value="Genomic_DNA"/>
</dbReference>
<dbReference type="AlphaFoldDB" id="A0A1W7CUW6"/>
<feature type="transmembrane region" description="Helical" evidence="2">
    <location>
        <begin position="16"/>
        <end position="34"/>
    </location>
</feature>
<reference evidence="3 4" key="1">
    <citation type="submission" date="2017-05" db="EMBL/GenBank/DDBJ databases">
        <title>Complete genome sequence of Streptomyces sp. SCSIO 03032 revealed the diverse biosynthetic pathways for its bioactive secondary metabolites.</title>
        <authorList>
            <person name="Ma L."/>
            <person name="Zhu Y."/>
            <person name="Zhang W."/>
            <person name="Zhang G."/>
            <person name="Tian X."/>
            <person name="Zhang S."/>
            <person name="Zhang C."/>
        </authorList>
    </citation>
    <scope>NUCLEOTIDE SEQUENCE [LARGE SCALE GENOMIC DNA]</scope>
    <source>
        <strain evidence="3 4">SCSIO 03032</strain>
    </source>
</reference>
<evidence type="ECO:0000313" key="3">
    <source>
        <dbReference type="EMBL" id="ARQ68532.1"/>
    </source>
</evidence>
<feature type="region of interest" description="Disordered" evidence="1">
    <location>
        <begin position="345"/>
        <end position="420"/>
    </location>
</feature>
<evidence type="ECO:0000256" key="1">
    <source>
        <dbReference type="SAM" id="MobiDB-lite"/>
    </source>
</evidence>